<evidence type="ECO:0000313" key="2">
    <source>
        <dbReference type="EMBL" id="CAH0058194.1"/>
    </source>
</evidence>
<proteinExistence type="predicted"/>
<sequence length="261" mass="29167">MAILPPIMSGSLSRAPCILRSRLYTIARLAYRGRLTLPAAAPPPLSRALPPSRPISTAPPKALSMTSPSLERHKSSPERSIQRQIAAGNIDKWGWVVYRTAYQPELDAAWATLQRLVLESLRECVAESDAPEIADRVDWVFVADLELEGASLDELKRRFRACARVDAPCDLDTYEPGTSRGSRYDFFVQAEPMPLCSAALMAWVDQLPEEKAMDADGEPVDNEDWMKIQLGVVSPHYYVELGDDETWYAYYRPPPNGICMP</sequence>
<gene>
    <name evidence="2" type="ORF">CSOL1703_00008672</name>
</gene>
<evidence type="ECO:0000313" key="3">
    <source>
        <dbReference type="Proteomes" id="UP000775872"/>
    </source>
</evidence>
<keyword evidence="3" id="KW-1185">Reference proteome</keyword>
<accession>A0A9P0ERE4</accession>
<dbReference type="Proteomes" id="UP000775872">
    <property type="component" value="Unassembled WGS sequence"/>
</dbReference>
<reference evidence="3" key="1">
    <citation type="submission" date="2019-06" db="EMBL/GenBank/DDBJ databases">
        <authorList>
            <person name="Broberg M."/>
        </authorList>
    </citation>
    <scope>NUCLEOTIDE SEQUENCE [LARGE SCALE GENOMIC DNA]</scope>
</reference>
<dbReference type="AlphaFoldDB" id="A0A9P0ERE4"/>
<dbReference type="EMBL" id="CABFOC020000082">
    <property type="protein sequence ID" value="CAH0058194.1"/>
    <property type="molecule type" value="Genomic_DNA"/>
</dbReference>
<feature type="region of interest" description="Disordered" evidence="1">
    <location>
        <begin position="42"/>
        <end position="78"/>
    </location>
</feature>
<comment type="caution">
    <text evidence="2">The sequence shown here is derived from an EMBL/GenBank/DDBJ whole genome shotgun (WGS) entry which is preliminary data.</text>
</comment>
<reference evidence="2 3" key="2">
    <citation type="submission" date="2021-10" db="EMBL/GenBank/DDBJ databases">
        <authorList>
            <person name="Piombo E."/>
        </authorList>
    </citation>
    <scope>NUCLEOTIDE SEQUENCE [LARGE SCALE GENOMIC DNA]</scope>
</reference>
<organism evidence="2 3">
    <name type="scientific">Clonostachys solani</name>
    <dbReference type="NCBI Taxonomy" id="160281"/>
    <lineage>
        <taxon>Eukaryota</taxon>
        <taxon>Fungi</taxon>
        <taxon>Dikarya</taxon>
        <taxon>Ascomycota</taxon>
        <taxon>Pezizomycotina</taxon>
        <taxon>Sordariomycetes</taxon>
        <taxon>Hypocreomycetidae</taxon>
        <taxon>Hypocreales</taxon>
        <taxon>Bionectriaceae</taxon>
        <taxon>Clonostachys</taxon>
    </lineage>
</organism>
<evidence type="ECO:0000256" key="1">
    <source>
        <dbReference type="SAM" id="MobiDB-lite"/>
    </source>
</evidence>
<name>A0A9P0ERE4_9HYPO</name>
<dbReference type="OrthoDB" id="4424523at2759"/>
<protein>
    <submittedName>
        <fullName evidence="2">Uncharacterized protein</fullName>
    </submittedName>
</protein>